<comment type="caution">
    <text evidence="7">The sequence shown here is derived from an EMBL/GenBank/DDBJ whole genome shotgun (WGS) entry which is preliminary data.</text>
</comment>
<evidence type="ECO:0000256" key="3">
    <source>
        <dbReference type="ARBA" id="ARBA00022729"/>
    </source>
</evidence>
<evidence type="ECO:0000313" key="8">
    <source>
        <dbReference type="Proteomes" id="UP001444146"/>
    </source>
</evidence>
<evidence type="ECO:0000256" key="5">
    <source>
        <dbReference type="SAM" id="SignalP"/>
    </source>
</evidence>
<dbReference type="PANTHER" id="PTHR33420:SF3">
    <property type="entry name" value="FIMBRIAL SUBUNIT ELFA"/>
    <property type="match status" value="1"/>
</dbReference>
<dbReference type="EMBL" id="JAYMYY010000003">
    <property type="protein sequence ID" value="MEO3990766.1"/>
    <property type="molecule type" value="Genomic_DNA"/>
</dbReference>
<evidence type="ECO:0000259" key="6">
    <source>
        <dbReference type="Pfam" id="PF00419"/>
    </source>
</evidence>
<dbReference type="PANTHER" id="PTHR33420">
    <property type="entry name" value="FIMBRIAL SUBUNIT ELFA-RELATED"/>
    <property type="match status" value="1"/>
</dbReference>
<evidence type="ECO:0000256" key="2">
    <source>
        <dbReference type="ARBA" id="ARBA00006671"/>
    </source>
</evidence>
<keyword evidence="3 5" id="KW-0732">Signal</keyword>
<evidence type="ECO:0000256" key="1">
    <source>
        <dbReference type="ARBA" id="ARBA00004561"/>
    </source>
</evidence>
<protein>
    <submittedName>
        <fullName evidence="7">Fimbrial protein</fullName>
    </submittedName>
</protein>
<sequence>MKSQFRIMAVFVAALASGTAFSANADGMSTVLGSGDGAQGAGGQVNFSGEITDAACDIVSESTNQNVDLGKWASSYFKATGTETTKTPFHIKVKDCPQSVSKVSVLFDGQKDSAESDLLAVTGGATGVGIQLIEADESTEVPLGVVSKEYPIDAGADGADGSADLTFYANYRATADKVKAGKADGVANFEMVYN</sequence>
<accession>A0ABV0HLC7</accession>
<evidence type="ECO:0000313" key="7">
    <source>
        <dbReference type="EMBL" id="MEO3990766.1"/>
    </source>
</evidence>
<dbReference type="Gene3D" id="2.60.40.1090">
    <property type="entry name" value="Fimbrial-type adhesion domain"/>
    <property type="match status" value="1"/>
</dbReference>
<gene>
    <name evidence="7" type="ORF">VSR74_13215</name>
</gene>
<feature type="domain" description="Fimbrial-type adhesion" evidence="6">
    <location>
        <begin position="46"/>
        <end position="193"/>
    </location>
</feature>
<comment type="similarity">
    <text evidence="2">Belongs to the fimbrial protein family.</text>
</comment>
<dbReference type="InterPro" id="IPR000259">
    <property type="entry name" value="Adhesion_dom_fimbrial"/>
</dbReference>
<comment type="subcellular location">
    <subcellularLocation>
        <location evidence="1">Fimbrium</location>
    </subcellularLocation>
</comment>
<name>A0ABV0HLC7_9ENTR</name>
<dbReference type="RefSeq" id="WP_347795157.1">
    <property type="nucleotide sequence ID" value="NZ_JAYMYY010000003.1"/>
</dbReference>
<evidence type="ECO:0000256" key="4">
    <source>
        <dbReference type="ARBA" id="ARBA00023263"/>
    </source>
</evidence>
<organism evidence="7 8">
    <name type="scientific">Pseudocitrobacter cyperus</name>
    <dbReference type="NCBI Taxonomy" id="3112843"/>
    <lineage>
        <taxon>Bacteria</taxon>
        <taxon>Pseudomonadati</taxon>
        <taxon>Pseudomonadota</taxon>
        <taxon>Gammaproteobacteria</taxon>
        <taxon>Enterobacterales</taxon>
        <taxon>Enterobacteriaceae</taxon>
        <taxon>Pseudocitrobacter</taxon>
    </lineage>
</organism>
<dbReference type="InterPro" id="IPR008966">
    <property type="entry name" value="Adhesion_dom_sf"/>
</dbReference>
<reference evidence="7 8" key="1">
    <citation type="submission" date="2024-01" db="EMBL/GenBank/DDBJ databases">
        <title>Pseudocitrobacter sp. Endophytic strain Cyp-38L.</title>
        <authorList>
            <person name="Amer M.A."/>
            <person name="Hamed S.M."/>
        </authorList>
    </citation>
    <scope>NUCLEOTIDE SEQUENCE [LARGE SCALE GENOMIC DNA]</scope>
    <source>
        <strain evidence="7 8">Cyp38S</strain>
    </source>
</reference>
<keyword evidence="8" id="KW-1185">Reference proteome</keyword>
<feature type="chain" id="PRO_5045727919" evidence="5">
    <location>
        <begin position="23"/>
        <end position="194"/>
    </location>
</feature>
<dbReference type="Proteomes" id="UP001444146">
    <property type="component" value="Unassembled WGS sequence"/>
</dbReference>
<feature type="signal peptide" evidence="5">
    <location>
        <begin position="1"/>
        <end position="22"/>
    </location>
</feature>
<keyword evidence="4" id="KW-0281">Fimbrium</keyword>
<dbReference type="SUPFAM" id="SSF49401">
    <property type="entry name" value="Bacterial adhesins"/>
    <property type="match status" value="1"/>
</dbReference>
<dbReference type="Pfam" id="PF00419">
    <property type="entry name" value="Fimbrial"/>
    <property type="match status" value="1"/>
</dbReference>
<dbReference type="InterPro" id="IPR036937">
    <property type="entry name" value="Adhesion_dom_fimbrial_sf"/>
</dbReference>
<dbReference type="InterPro" id="IPR050263">
    <property type="entry name" value="Bact_Fimbrial_Adh_Pro"/>
</dbReference>
<proteinExistence type="inferred from homology"/>